<dbReference type="Gene3D" id="1.20.1250.20">
    <property type="entry name" value="MFS general substrate transporter like domains"/>
    <property type="match status" value="2"/>
</dbReference>
<dbReference type="InterPro" id="IPR050189">
    <property type="entry name" value="MFS_Efflux_Transporters"/>
</dbReference>
<keyword evidence="9" id="KW-1185">Reference proteome</keyword>
<dbReference type="PANTHER" id="PTHR43124:SF5">
    <property type="entry name" value="PURINE RIBONUCLEOSIDE EFFLUX PUMP NEPI"/>
    <property type="match status" value="1"/>
</dbReference>
<dbReference type="InterPro" id="IPR020846">
    <property type="entry name" value="MFS_dom"/>
</dbReference>
<dbReference type="RefSeq" id="WP_247244449.1">
    <property type="nucleotide sequence ID" value="NZ_JALJRA010000009.1"/>
</dbReference>
<feature type="transmembrane region" description="Helical" evidence="6">
    <location>
        <begin position="285"/>
        <end position="318"/>
    </location>
</feature>
<feature type="transmembrane region" description="Helical" evidence="6">
    <location>
        <begin position="109"/>
        <end position="133"/>
    </location>
</feature>
<feature type="transmembrane region" description="Helical" evidence="6">
    <location>
        <begin position="338"/>
        <end position="361"/>
    </location>
</feature>
<dbReference type="PROSITE" id="PS50850">
    <property type="entry name" value="MFS"/>
    <property type="match status" value="1"/>
</dbReference>
<dbReference type="CDD" id="cd17324">
    <property type="entry name" value="MFS_NepI_like"/>
    <property type="match status" value="1"/>
</dbReference>
<evidence type="ECO:0000313" key="8">
    <source>
        <dbReference type="EMBL" id="MET3586412.1"/>
    </source>
</evidence>
<evidence type="ECO:0000256" key="6">
    <source>
        <dbReference type="SAM" id="Phobius"/>
    </source>
</evidence>
<protein>
    <submittedName>
        <fullName evidence="8">DHA1 family purine ribonucleoside efflux pump-like MFS transporter</fullName>
    </submittedName>
</protein>
<feature type="transmembrane region" description="Helical" evidence="6">
    <location>
        <begin position="215"/>
        <end position="236"/>
    </location>
</feature>
<evidence type="ECO:0000259" key="7">
    <source>
        <dbReference type="PROSITE" id="PS50850"/>
    </source>
</evidence>
<organism evidence="8 9">
    <name type="scientific">Pseudorhizobium tarimense</name>
    <dbReference type="NCBI Taxonomy" id="1079109"/>
    <lineage>
        <taxon>Bacteria</taxon>
        <taxon>Pseudomonadati</taxon>
        <taxon>Pseudomonadota</taxon>
        <taxon>Alphaproteobacteria</taxon>
        <taxon>Hyphomicrobiales</taxon>
        <taxon>Rhizobiaceae</taxon>
        <taxon>Rhizobium/Agrobacterium group</taxon>
        <taxon>Pseudorhizobium</taxon>
    </lineage>
</organism>
<dbReference type="Proteomes" id="UP001549031">
    <property type="component" value="Unassembled WGS sequence"/>
</dbReference>
<comment type="caution">
    <text evidence="8">The sequence shown here is derived from an EMBL/GenBank/DDBJ whole genome shotgun (WGS) entry which is preliminary data.</text>
</comment>
<evidence type="ECO:0000256" key="4">
    <source>
        <dbReference type="ARBA" id="ARBA00022989"/>
    </source>
</evidence>
<evidence type="ECO:0000256" key="5">
    <source>
        <dbReference type="ARBA" id="ARBA00023136"/>
    </source>
</evidence>
<feature type="transmembrane region" description="Helical" evidence="6">
    <location>
        <begin position="170"/>
        <end position="195"/>
    </location>
</feature>
<sequence length="402" mass="40455">MSETASNGSVWPISTWLSVGSLTCGSFALVSSELLPMAVLTPMATDLGITEGAAGQAVTLTAIFAGIAAPTVALIIGRLDRKLINLMLCALVVASNVAVALTSDYLVLLAARTLLGIAIGGFFALAGATVVPLVTMEDMGKGMSIVFMGLSAGLVVAPATSTLIGEAFGWRAAFMAAAGAGLLALLLQAICLPSVPATSATSLSSLFRLLKRRHVRVGLVVGLLFFGGEVCGFTFMRPYLETNGGLDATAIAPVLLVLGLASLLGSAIAGVFADRVLRDGFATTFLMLGVATIGLLTLSASYVALLAFAAAWGIAIGAGPVMTQTWMGRAAPDQLEGVGGLFLAVIQFGITLGAIAGGIAVDSFGTSAPLYVTATCAVLAAVTIATQRAPDGASALALDPAE</sequence>
<dbReference type="InterPro" id="IPR011701">
    <property type="entry name" value="MFS"/>
</dbReference>
<evidence type="ECO:0000256" key="3">
    <source>
        <dbReference type="ARBA" id="ARBA00022692"/>
    </source>
</evidence>
<proteinExistence type="predicted"/>
<feature type="transmembrane region" description="Helical" evidence="6">
    <location>
        <begin position="248"/>
        <end position="273"/>
    </location>
</feature>
<keyword evidence="2" id="KW-1003">Cell membrane</keyword>
<feature type="transmembrane region" description="Helical" evidence="6">
    <location>
        <begin position="368"/>
        <end position="386"/>
    </location>
</feature>
<dbReference type="SUPFAM" id="SSF103473">
    <property type="entry name" value="MFS general substrate transporter"/>
    <property type="match status" value="1"/>
</dbReference>
<comment type="subcellular location">
    <subcellularLocation>
        <location evidence="1">Cell membrane</location>
        <topology evidence="1">Multi-pass membrane protein</topology>
    </subcellularLocation>
</comment>
<gene>
    <name evidence="8" type="ORF">ABID21_002530</name>
</gene>
<keyword evidence="4 6" id="KW-1133">Transmembrane helix</keyword>
<reference evidence="8 9" key="1">
    <citation type="submission" date="2024-06" db="EMBL/GenBank/DDBJ databases">
        <title>Genomic Encyclopedia of Type Strains, Phase IV (KMG-IV): sequencing the most valuable type-strain genomes for metagenomic binning, comparative biology and taxonomic classification.</title>
        <authorList>
            <person name="Goeker M."/>
        </authorList>
    </citation>
    <scope>NUCLEOTIDE SEQUENCE [LARGE SCALE GENOMIC DNA]</scope>
    <source>
        <strain evidence="8 9">DSM 105042</strain>
    </source>
</reference>
<keyword evidence="5 6" id="KW-0472">Membrane</keyword>
<feature type="transmembrane region" description="Helical" evidence="6">
    <location>
        <begin position="53"/>
        <end position="76"/>
    </location>
</feature>
<evidence type="ECO:0000256" key="2">
    <source>
        <dbReference type="ARBA" id="ARBA00022475"/>
    </source>
</evidence>
<accession>A0ABV2H7K3</accession>
<feature type="transmembrane region" description="Helical" evidence="6">
    <location>
        <begin position="145"/>
        <end position="164"/>
    </location>
</feature>
<dbReference type="PANTHER" id="PTHR43124">
    <property type="entry name" value="PURINE EFFLUX PUMP PBUE"/>
    <property type="match status" value="1"/>
</dbReference>
<feature type="transmembrane region" description="Helical" evidence="6">
    <location>
        <begin position="83"/>
        <end position="103"/>
    </location>
</feature>
<evidence type="ECO:0000313" key="9">
    <source>
        <dbReference type="Proteomes" id="UP001549031"/>
    </source>
</evidence>
<name>A0ABV2H7K3_9HYPH</name>
<dbReference type="Pfam" id="PF07690">
    <property type="entry name" value="MFS_1"/>
    <property type="match status" value="1"/>
</dbReference>
<feature type="domain" description="Major facilitator superfamily (MFS) profile" evidence="7">
    <location>
        <begin position="13"/>
        <end position="392"/>
    </location>
</feature>
<dbReference type="InterPro" id="IPR036259">
    <property type="entry name" value="MFS_trans_sf"/>
</dbReference>
<dbReference type="EMBL" id="JBEPLJ010000009">
    <property type="protein sequence ID" value="MET3586412.1"/>
    <property type="molecule type" value="Genomic_DNA"/>
</dbReference>
<evidence type="ECO:0000256" key="1">
    <source>
        <dbReference type="ARBA" id="ARBA00004651"/>
    </source>
</evidence>
<keyword evidence="3 6" id="KW-0812">Transmembrane</keyword>